<dbReference type="PANTHER" id="PTHR38457:SF1">
    <property type="entry name" value="REGULATOR ABRB-RELATED"/>
    <property type="match status" value="1"/>
</dbReference>
<dbReference type="InterPro" id="IPR007820">
    <property type="entry name" value="AbrB_fam"/>
</dbReference>
<dbReference type="Pfam" id="PF05145">
    <property type="entry name" value="AbrB"/>
    <property type="match status" value="1"/>
</dbReference>
<keyword evidence="1" id="KW-0472">Membrane</keyword>
<dbReference type="PANTHER" id="PTHR38457">
    <property type="entry name" value="REGULATOR ABRB-RELATED"/>
    <property type="match status" value="1"/>
</dbReference>
<feature type="transmembrane region" description="Helical" evidence="1">
    <location>
        <begin position="53"/>
        <end position="75"/>
    </location>
</feature>
<dbReference type="AlphaFoldDB" id="A0A376VPT2"/>
<evidence type="ECO:0000313" key="2">
    <source>
        <dbReference type="EMBL" id="STJ12558.1"/>
    </source>
</evidence>
<feature type="transmembrane region" description="Helical" evidence="1">
    <location>
        <begin position="174"/>
        <end position="200"/>
    </location>
</feature>
<feature type="transmembrane region" description="Helical" evidence="1">
    <location>
        <begin position="230"/>
        <end position="247"/>
    </location>
</feature>
<keyword evidence="1" id="KW-1133">Transmembrane helix</keyword>
<dbReference type="GO" id="GO:0016020">
    <property type="term" value="C:membrane"/>
    <property type="evidence" value="ECO:0007669"/>
    <property type="project" value="InterPro"/>
</dbReference>
<reference evidence="2 3" key="1">
    <citation type="submission" date="2018-06" db="EMBL/GenBank/DDBJ databases">
        <authorList>
            <consortium name="Pathogen Informatics"/>
            <person name="Doyle S."/>
        </authorList>
    </citation>
    <scope>NUCLEOTIDE SEQUENCE [LARGE SCALE GENOMIC DNA]</scope>
    <source>
        <strain evidence="2 3">NCTC9077</strain>
    </source>
</reference>
<dbReference type="EMBL" id="UGCU01000001">
    <property type="protein sequence ID" value="STJ12558.1"/>
    <property type="molecule type" value="Genomic_DNA"/>
</dbReference>
<dbReference type="GO" id="GO:0010468">
    <property type="term" value="P:regulation of gene expression"/>
    <property type="evidence" value="ECO:0007669"/>
    <property type="project" value="InterPro"/>
</dbReference>
<gene>
    <name evidence="2" type="primary">abrB</name>
    <name evidence="2" type="ORF">NCTC9077_04315</name>
</gene>
<keyword evidence="1" id="KW-0812">Transmembrane</keyword>
<feature type="transmembrane region" description="Helical" evidence="1">
    <location>
        <begin position="81"/>
        <end position="103"/>
    </location>
</feature>
<dbReference type="Proteomes" id="UP000254495">
    <property type="component" value="Unassembled WGS sequence"/>
</dbReference>
<dbReference type="InterPro" id="IPR017516">
    <property type="entry name" value="AbrB_dup"/>
</dbReference>
<feature type="transmembrane region" description="Helical" evidence="1">
    <location>
        <begin position="291"/>
        <end position="310"/>
    </location>
</feature>
<evidence type="ECO:0000256" key="1">
    <source>
        <dbReference type="SAM" id="Phobius"/>
    </source>
</evidence>
<feature type="transmembrane region" description="Helical" evidence="1">
    <location>
        <begin position="144"/>
        <end position="162"/>
    </location>
</feature>
<feature type="transmembrane region" description="Helical" evidence="1">
    <location>
        <begin position="6"/>
        <end position="32"/>
    </location>
</feature>
<proteinExistence type="predicted"/>
<evidence type="ECO:0000313" key="3">
    <source>
        <dbReference type="Proteomes" id="UP000254495"/>
    </source>
</evidence>
<accession>A0A376VPT2</accession>
<dbReference type="PIRSF" id="PIRSF038991">
    <property type="entry name" value="Protein_AbrB"/>
    <property type="match status" value="1"/>
</dbReference>
<name>A0A376VPT2_ECOLX</name>
<dbReference type="NCBIfam" id="TIGR03082">
    <property type="entry name" value="Gneg_AbrB_dup"/>
    <property type="match status" value="2"/>
</dbReference>
<sequence length="410" mass="44004">MPVLQWGMLCVLSLLLSIGFLAVHLPAALLLGPMIAGIIFSMRGITLQLPRSAFLAAQAILGCMIAQNLTGSILTTLAVNWPIVLTILLVTLLSSAIVGWLLVRYSSLPGNTGAWGSSPGGAAAMVAMAQDYGADIRLVAFMQYLRVLFVAGAAVLVTRMMLGDNAEAVNQQIVWFPSVSINLLLTILLAVVAGTVGCLLRLPSGTMLIPMLAGAVLQSGQLITIELPEWLLAMAYMAIGWRIGLGFDKQILLRALRPLPQILLSIFALLAICAGMAWGLTRFMHIDFMTAYLATSPGGLDTVAVIAAGSNADMALIMAMQTLRLFSILLTGPAIARFYFNLCAETVGLVLAARTPVKRARGQRGFLNDAATAFTRFAITMKNLKAKQRPMMFILIHLPPRSVRKSRNIQ</sequence>
<feature type="transmembrane region" description="Helical" evidence="1">
    <location>
        <begin position="259"/>
        <end position="279"/>
    </location>
</feature>
<organism evidence="2 3">
    <name type="scientific">Escherichia coli</name>
    <dbReference type="NCBI Taxonomy" id="562"/>
    <lineage>
        <taxon>Bacteria</taxon>
        <taxon>Pseudomonadati</taxon>
        <taxon>Pseudomonadota</taxon>
        <taxon>Gammaproteobacteria</taxon>
        <taxon>Enterobacterales</taxon>
        <taxon>Enterobacteriaceae</taxon>
        <taxon>Escherichia</taxon>
    </lineage>
</organism>
<protein>
    <submittedName>
        <fullName evidence="2">Transport protein AbrB</fullName>
    </submittedName>
</protein>